<dbReference type="GO" id="GO:0006508">
    <property type="term" value="P:proteolysis"/>
    <property type="evidence" value="ECO:0007669"/>
    <property type="project" value="UniProtKB-KW"/>
</dbReference>
<keyword evidence="9" id="KW-0482">Metalloprotease</keyword>
<sequence>MVLPNFKENLAKYAKLLVSTGINVQPGHTVQLTIGVEQAELARLIVKEAYAHGAKEVLVNWLDDVIARERLVNVDVELLEQVHPQRVTEMNYLLERKASRLVVLSEDPGAYDGVDPEKLSRNARALSQALNPMRQASQANKISWTLGAASGLEWAKKVFPNAASDEEAVDLLWDQIFKTCRIYEEDPIKAWEEHEARLVAKAKVLNDEQFVKLHYTAPGTDLVLGMPKNHLWEAAGSVNAQGEHFIANMPTEEVFTAPDYRVADGYVTSTKPLSYNGNIIEGIKVTFKDGEIVDVTAEKGDEVMKKLVFDNAGARGLGEVALVPDKSPISQSGVTFFNTLFDENASNHLAIGQAYAFSIEGGTEMSQEELKEAGLNRSDVHVDFMIGSNKMNIDGIREDGTRVPIFRDGEWAI</sequence>
<evidence type="ECO:0000313" key="11">
    <source>
        <dbReference type="Proteomes" id="UP000074850"/>
    </source>
</evidence>
<evidence type="ECO:0000256" key="8">
    <source>
        <dbReference type="ARBA" id="ARBA00022801"/>
    </source>
</evidence>
<dbReference type="GO" id="GO:0008237">
    <property type="term" value="F:metallopeptidase activity"/>
    <property type="evidence" value="ECO:0007669"/>
    <property type="project" value="UniProtKB-KW"/>
</dbReference>
<evidence type="ECO:0000313" key="10">
    <source>
        <dbReference type="EMBL" id="CYV10605.1"/>
    </source>
</evidence>
<evidence type="ECO:0000256" key="1">
    <source>
        <dbReference type="ARBA" id="ARBA00001941"/>
    </source>
</evidence>
<dbReference type="Gene3D" id="3.40.1830.10">
    <property type="entry name" value="Thermophilic metalloprotease (M29)"/>
    <property type="match status" value="1"/>
</dbReference>
<gene>
    <name evidence="10" type="primary">pepS</name>
    <name evidence="10" type="ORF">ERS132426_00165</name>
</gene>
<evidence type="ECO:0000256" key="4">
    <source>
        <dbReference type="ARBA" id="ARBA00008236"/>
    </source>
</evidence>
<dbReference type="PANTHER" id="PTHR34448">
    <property type="entry name" value="AMINOPEPTIDASE"/>
    <property type="match status" value="1"/>
</dbReference>
<evidence type="ECO:0000256" key="6">
    <source>
        <dbReference type="ARBA" id="ARBA00022670"/>
    </source>
</evidence>
<dbReference type="SUPFAM" id="SSF144052">
    <property type="entry name" value="Thermophilic metalloprotease-like"/>
    <property type="match status" value="1"/>
</dbReference>
<dbReference type="Proteomes" id="UP000074850">
    <property type="component" value="Unassembled WGS sequence"/>
</dbReference>
<dbReference type="EMBL" id="FIHM01000002">
    <property type="protein sequence ID" value="CYV10605.1"/>
    <property type="molecule type" value="Genomic_DNA"/>
</dbReference>
<dbReference type="Pfam" id="PF02073">
    <property type="entry name" value="Peptidase_M29"/>
    <property type="match status" value="1"/>
</dbReference>
<keyword evidence="7" id="KW-0479">Metal-binding</keyword>
<dbReference type="PRINTS" id="PR00919">
    <property type="entry name" value="THERMOPTASE"/>
</dbReference>
<dbReference type="GO" id="GO:0046872">
    <property type="term" value="F:metal ion binding"/>
    <property type="evidence" value="ECO:0007669"/>
    <property type="project" value="UniProtKB-KW"/>
</dbReference>
<evidence type="ECO:0000256" key="7">
    <source>
        <dbReference type="ARBA" id="ARBA00022723"/>
    </source>
</evidence>
<dbReference type="InterPro" id="IPR035097">
    <property type="entry name" value="M29_N-terminal"/>
</dbReference>
<dbReference type="AlphaFoldDB" id="A0A0Z8IZS1"/>
<evidence type="ECO:0000256" key="2">
    <source>
        <dbReference type="ARBA" id="ARBA00001946"/>
    </source>
</evidence>
<name>A0A0Z8IZS1_STRSU</name>
<proteinExistence type="inferred from homology"/>
<comment type="similarity">
    <text evidence="4">Belongs to the peptidase M29 family.</text>
</comment>
<dbReference type="GO" id="GO:0004177">
    <property type="term" value="F:aminopeptidase activity"/>
    <property type="evidence" value="ECO:0007669"/>
    <property type="project" value="UniProtKB-KW"/>
</dbReference>
<comment type="cofactor">
    <cofactor evidence="3">
        <name>Zn(2+)</name>
        <dbReference type="ChEBI" id="CHEBI:29105"/>
    </cofactor>
</comment>
<accession>A0A0Z8IZS1</accession>
<comment type="cofactor">
    <cofactor evidence="1">
        <name>Co(2+)</name>
        <dbReference type="ChEBI" id="CHEBI:48828"/>
    </cofactor>
</comment>
<protein>
    <submittedName>
        <fullName evidence="10">Leucyl aminopeptidase (Aminopeptidase T)</fullName>
        <ecNumber evidence="10">3.4.11.-</ecNumber>
    </submittedName>
</protein>
<dbReference type="InterPro" id="IPR052170">
    <property type="entry name" value="M29_Exopeptidase"/>
</dbReference>
<reference evidence="10 11" key="1">
    <citation type="submission" date="2016-02" db="EMBL/GenBank/DDBJ databases">
        <authorList>
            <consortium name="Pathogen Informatics"/>
        </authorList>
    </citation>
    <scope>NUCLEOTIDE SEQUENCE [LARGE SCALE GENOMIC DNA]</scope>
    <source>
        <strain evidence="10 11">LSS64</strain>
    </source>
</reference>
<keyword evidence="5 10" id="KW-0031">Aminopeptidase</keyword>
<keyword evidence="8 10" id="KW-0378">Hydrolase</keyword>
<evidence type="ECO:0000256" key="3">
    <source>
        <dbReference type="ARBA" id="ARBA00001947"/>
    </source>
</evidence>
<dbReference type="RefSeq" id="WP_044759582.1">
    <property type="nucleotide sequence ID" value="NZ_CEFC01000026.1"/>
</dbReference>
<dbReference type="PANTHER" id="PTHR34448:SF3">
    <property type="entry name" value="AMINOPEPTIDASE AMPS"/>
    <property type="match status" value="1"/>
</dbReference>
<comment type="cofactor">
    <cofactor evidence="2">
        <name>Mg(2+)</name>
        <dbReference type="ChEBI" id="CHEBI:18420"/>
    </cofactor>
</comment>
<keyword evidence="6" id="KW-0645">Protease</keyword>
<evidence type="ECO:0000256" key="5">
    <source>
        <dbReference type="ARBA" id="ARBA00022438"/>
    </source>
</evidence>
<organism evidence="10 11">
    <name type="scientific">Streptococcus suis</name>
    <dbReference type="NCBI Taxonomy" id="1307"/>
    <lineage>
        <taxon>Bacteria</taxon>
        <taxon>Bacillati</taxon>
        <taxon>Bacillota</taxon>
        <taxon>Bacilli</taxon>
        <taxon>Lactobacillales</taxon>
        <taxon>Streptococcaceae</taxon>
        <taxon>Streptococcus</taxon>
    </lineage>
</organism>
<evidence type="ECO:0000256" key="9">
    <source>
        <dbReference type="ARBA" id="ARBA00023049"/>
    </source>
</evidence>
<dbReference type="InterPro" id="IPR000787">
    <property type="entry name" value="Peptidase_M29"/>
</dbReference>
<dbReference type="EC" id="3.4.11.-" evidence="10"/>